<dbReference type="InterPro" id="IPR015422">
    <property type="entry name" value="PyrdxlP-dep_Trfase_small"/>
</dbReference>
<protein>
    <submittedName>
        <fullName evidence="6">2367_t:CDS:1</fullName>
    </submittedName>
</protein>
<dbReference type="EMBL" id="CAJVPV010016261">
    <property type="protein sequence ID" value="CAG8697170.1"/>
    <property type="molecule type" value="Genomic_DNA"/>
</dbReference>
<comment type="subunit">
    <text evidence="2">Homodimer.</text>
</comment>
<feature type="non-terminal residue" evidence="6">
    <location>
        <position position="1"/>
    </location>
</feature>
<organism evidence="6 7">
    <name type="scientific">Acaulospora morrowiae</name>
    <dbReference type="NCBI Taxonomy" id="94023"/>
    <lineage>
        <taxon>Eukaryota</taxon>
        <taxon>Fungi</taxon>
        <taxon>Fungi incertae sedis</taxon>
        <taxon>Mucoromycota</taxon>
        <taxon>Glomeromycotina</taxon>
        <taxon>Glomeromycetes</taxon>
        <taxon>Diversisporales</taxon>
        <taxon>Acaulosporaceae</taxon>
        <taxon>Acaulospora</taxon>
    </lineage>
</organism>
<sequence>STCSKILTYDSINLHVKKDLGFDAVIGCNIGNPQQLLQQPITFFRQVASLIEYPDLLLSENKEHVKALYSPDAIECTGANHT</sequence>
<evidence type="ECO:0000313" key="7">
    <source>
        <dbReference type="Proteomes" id="UP000789342"/>
    </source>
</evidence>
<dbReference type="PANTHER" id="PTHR11751">
    <property type="entry name" value="ALANINE AMINOTRANSFERASE"/>
    <property type="match status" value="1"/>
</dbReference>
<dbReference type="Proteomes" id="UP000789342">
    <property type="component" value="Unassembled WGS sequence"/>
</dbReference>
<evidence type="ECO:0000256" key="5">
    <source>
        <dbReference type="ARBA" id="ARBA00022898"/>
    </source>
</evidence>
<reference evidence="6" key="1">
    <citation type="submission" date="2021-06" db="EMBL/GenBank/DDBJ databases">
        <authorList>
            <person name="Kallberg Y."/>
            <person name="Tangrot J."/>
            <person name="Rosling A."/>
        </authorList>
    </citation>
    <scope>NUCLEOTIDE SEQUENCE</scope>
    <source>
        <strain evidence="6">CL551</strain>
    </source>
</reference>
<evidence type="ECO:0000256" key="1">
    <source>
        <dbReference type="ARBA" id="ARBA00001933"/>
    </source>
</evidence>
<evidence type="ECO:0000256" key="3">
    <source>
        <dbReference type="ARBA" id="ARBA00022576"/>
    </source>
</evidence>
<dbReference type="Gene3D" id="1.10.287.1970">
    <property type="match status" value="1"/>
</dbReference>
<name>A0A9N9N2B8_9GLOM</name>
<dbReference type="InterPro" id="IPR045088">
    <property type="entry name" value="ALAT1/2-like"/>
</dbReference>
<evidence type="ECO:0000313" key="6">
    <source>
        <dbReference type="EMBL" id="CAG8697170.1"/>
    </source>
</evidence>
<dbReference type="GO" id="GO:0008483">
    <property type="term" value="F:transaminase activity"/>
    <property type="evidence" value="ECO:0007669"/>
    <property type="project" value="UniProtKB-KW"/>
</dbReference>
<gene>
    <name evidence="6" type="ORF">AMORRO_LOCUS11908</name>
</gene>
<proteinExistence type="predicted"/>
<evidence type="ECO:0000256" key="4">
    <source>
        <dbReference type="ARBA" id="ARBA00022679"/>
    </source>
</evidence>
<keyword evidence="7" id="KW-1185">Reference proteome</keyword>
<keyword evidence="4" id="KW-0808">Transferase</keyword>
<evidence type="ECO:0000256" key="2">
    <source>
        <dbReference type="ARBA" id="ARBA00011738"/>
    </source>
</evidence>
<dbReference type="OrthoDB" id="1732682at2759"/>
<accession>A0A9N9N2B8</accession>
<keyword evidence="5" id="KW-0663">Pyridoxal phosphate</keyword>
<dbReference type="Gene3D" id="3.90.1150.10">
    <property type="entry name" value="Aspartate Aminotransferase, domain 1"/>
    <property type="match status" value="1"/>
</dbReference>
<comment type="cofactor">
    <cofactor evidence="1">
        <name>pyridoxal 5'-phosphate</name>
        <dbReference type="ChEBI" id="CHEBI:597326"/>
    </cofactor>
</comment>
<comment type="caution">
    <text evidence="6">The sequence shown here is derived from an EMBL/GenBank/DDBJ whole genome shotgun (WGS) entry which is preliminary data.</text>
</comment>
<keyword evidence="3" id="KW-0032">Aminotransferase</keyword>
<dbReference type="AlphaFoldDB" id="A0A9N9N2B8"/>
<dbReference type="PANTHER" id="PTHR11751:SF29">
    <property type="entry name" value="ALANINE TRANSAMINASE"/>
    <property type="match status" value="1"/>
</dbReference>